<evidence type="ECO:0000313" key="3">
    <source>
        <dbReference type="Proteomes" id="UP000799764"/>
    </source>
</evidence>
<evidence type="ECO:0000313" key="2">
    <source>
        <dbReference type="EMBL" id="KAF2440599.1"/>
    </source>
</evidence>
<dbReference type="EMBL" id="MU001507">
    <property type="protein sequence ID" value="KAF2440599.1"/>
    <property type="molecule type" value="Genomic_DNA"/>
</dbReference>
<accession>A0A9P4U6X8</accession>
<comment type="caution">
    <text evidence="2">The sequence shown here is derived from an EMBL/GenBank/DDBJ whole genome shotgun (WGS) entry which is preliminary data.</text>
</comment>
<dbReference type="InterPro" id="IPR010730">
    <property type="entry name" value="HET"/>
</dbReference>
<dbReference type="AlphaFoldDB" id="A0A9P4U6X8"/>
<dbReference type="OrthoDB" id="194358at2759"/>
<dbReference type="Pfam" id="PF06985">
    <property type="entry name" value="HET"/>
    <property type="match status" value="1"/>
</dbReference>
<dbReference type="PANTHER" id="PTHR24148">
    <property type="entry name" value="ANKYRIN REPEAT DOMAIN-CONTAINING PROTEIN 39 HOMOLOG-RELATED"/>
    <property type="match status" value="1"/>
</dbReference>
<evidence type="ECO:0000259" key="1">
    <source>
        <dbReference type="Pfam" id="PF06985"/>
    </source>
</evidence>
<organism evidence="2 3">
    <name type="scientific">Karstenula rhodostoma CBS 690.94</name>
    <dbReference type="NCBI Taxonomy" id="1392251"/>
    <lineage>
        <taxon>Eukaryota</taxon>
        <taxon>Fungi</taxon>
        <taxon>Dikarya</taxon>
        <taxon>Ascomycota</taxon>
        <taxon>Pezizomycotina</taxon>
        <taxon>Dothideomycetes</taxon>
        <taxon>Pleosporomycetidae</taxon>
        <taxon>Pleosporales</taxon>
        <taxon>Massarineae</taxon>
        <taxon>Didymosphaeriaceae</taxon>
        <taxon>Karstenula</taxon>
    </lineage>
</organism>
<gene>
    <name evidence="2" type="ORF">P171DRAFT_395149</name>
</gene>
<feature type="non-terminal residue" evidence="2">
    <location>
        <position position="201"/>
    </location>
</feature>
<proteinExistence type="predicted"/>
<reference evidence="2" key="1">
    <citation type="journal article" date="2020" name="Stud. Mycol.">
        <title>101 Dothideomycetes genomes: a test case for predicting lifestyles and emergence of pathogens.</title>
        <authorList>
            <person name="Haridas S."/>
            <person name="Albert R."/>
            <person name="Binder M."/>
            <person name="Bloem J."/>
            <person name="Labutti K."/>
            <person name="Salamov A."/>
            <person name="Andreopoulos B."/>
            <person name="Baker S."/>
            <person name="Barry K."/>
            <person name="Bills G."/>
            <person name="Bluhm B."/>
            <person name="Cannon C."/>
            <person name="Castanera R."/>
            <person name="Culley D."/>
            <person name="Daum C."/>
            <person name="Ezra D."/>
            <person name="Gonzalez J."/>
            <person name="Henrissat B."/>
            <person name="Kuo A."/>
            <person name="Liang C."/>
            <person name="Lipzen A."/>
            <person name="Lutzoni F."/>
            <person name="Magnuson J."/>
            <person name="Mondo S."/>
            <person name="Nolan M."/>
            <person name="Ohm R."/>
            <person name="Pangilinan J."/>
            <person name="Park H.-J."/>
            <person name="Ramirez L."/>
            <person name="Alfaro M."/>
            <person name="Sun H."/>
            <person name="Tritt A."/>
            <person name="Yoshinaga Y."/>
            <person name="Zwiers L.-H."/>
            <person name="Turgeon B."/>
            <person name="Goodwin S."/>
            <person name="Spatafora J."/>
            <person name="Crous P."/>
            <person name="Grigoriev I."/>
        </authorList>
    </citation>
    <scope>NUCLEOTIDE SEQUENCE</scope>
    <source>
        <strain evidence="2">CBS 690.94</strain>
    </source>
</reference>
<dbReference type="PANTHER" id="PTHR24148:SF80">
    <property type="entry name" value="HETEROKARYON INCOMPATIBILITY DOMAIN-CONTAINING PROTEIN"/>
    <property type="match status" value="1"/>
</dbReference>
<feature type="domain" description="Heterokaryon incompatibility" evidence="1">
    <location>
        <begin position="46"/>
        <end position="147"/>
    </location>
</feature>
<protein>
    <recommendedName>
        <fullName evidence="1">Heterokaryon incompatibility domain-containing protein</fullName>
    </recommendedName>
</protein>
<name>A0A9P4U6X8_9PLEO</name>
<sequence length="201" mass="22861">MEHPIYGDLPFPDLKSIRLLELDTSVSQSPISCALSVHNINATPAYTALSYTWRFSYHVAFPDERERDRPAPLTKILCNGNDIYIDNNLHAALHQLRAEKAGYPIWADAICINQDDRDEKSKHIPLMGEIYTGASRVIVWFGKQHPAFSYIEEAVNTVFSFLQEKGEPWFVSRSVYQVDVTEVSTETIPKVMAEILKFIAD</sequence>
<keyword evidence="3" id="KW-1185">Reference proteome</keyword>
<dbReference type="Proteomes" id="UP000799764">
    <property type="component" value="Unassembled WGS sequence"/>
</dbReference>
<dbReference type="InterPro" id="IPR052895">
    <property type="entry name" value="HetReg/Transcr_Mod"/>
</dbReference>